<name>A0A6J7WXP7_9CAUD</name>
<dbReference type="PROSITE" id="PS51186">
    <property type="entry name" value="GNAT"/>
    <property type="match status" value="1"/>
</dbReference>
<dbReference type="InterPro" id="IPR000182">
    <property type="entry name" value="GNAT_dom"/>
</dbReference>
<proteinExistence type="predicted"/>
<dbReference type="InterPro" id="IPR016181">
    <property type="entry name" value="Acyl_CoA_acyltransferase"/>
</dbReference>
<gene>
    <name evidence="2" type="ORF">UFOVP242_13</name>
</gene>
<dbReference type="GO" id="GO:0016747">
    <property type="term" value="F:acyltransferase activity, transferring groups other than amino-acyl groups"/>
    <property type="evidence" value="ECO:0007669"/>
    <property type="project" value="InterPro"/>
</dbReference>
<dbReference type="SUPFAM" id="SSF55729">
    <property type="entry name" value="Acyl-CoA N-acyltransferases (Nat)"/>
    <property type="match status" value="1"/>
</dbReference>
<dbReference type="EMBL" id="LR798294">
    <property type="protein sequence ID" value="CAB5221665.1"/>
    <property type="molecule type" value="Genomic_DNA"/>
</dbReference>
<dbReference type="Gene3D" id="3.40.630.30">
    <property type="match status" value="1"/>
</dbReference>
<feature type="domain" description="N-acetyltransferase" evidence="1">
    <location>
        <begin position="4"/>
        <end position="153"/>
    </location>
</feature>
<reference evidence="2" key="1">
    <citation type="submission" date="2020-05" db="EMBL/GenBank/DDBJ databases">
        <authorList>
            <person name="Chiriac C."/>
            <person name="Salcher M."/>
            <person name="Ghai R."/>
            <person name="Kavagutti S V."/>
        </authorList>
    </citation>
    <scope>NUCLEOTIDE SEQUENCE</scope>
</reference>
<dbReference type="CDD" id="cd04301">
    <property type="entry name" value="NAT_SF"/>
    <property type="match status" value="1"/>
</dbReference>
<dbReference type="Pfam" id="PF00583">
    <property type="entry name" value="Acetyltransf_1"/>
    <property type="match status" value="1"/>
</dbReference>
<accession>A0A6J7WXP7</accession>
<keyword evidence="2" id="KW-0808">Transferase</keyword>
<protein>
    <submittedName>
        <fullName evidence="2">RimI Acetyltransferases</fullName>
    </submittedName>
</protein>
<evidence type="ECO:0000313" key="2">
    <source>
        <dbReference type="EMBL" id="CAB5221665.1"/>
    </source>
</evidence>
<sequence length="153" mass="18215">MTYVYKRVETELDAEILRQHRNVCKDFMTRSTAYITEQQQQEWFRSAHKKYDLFLAYEINHGCIINDIGYGLIHKNEDASLLTGGLLPNYRDKGIGQHLFKFLIDQCDKRKPIRLEVLKTNTRAFIVYIKLGFKLVKEDARLYHMEYEYDSPI</sequence>
<organism evidence="2">
    <name type="scientific">uncultured Caudovirales phage</name>
    <dbReference type="NCBI Taxonomy" id="2100421"/>
    <lineage>
        <taxon>Viruses</taxon>
        <taxon>Duplodnaviria</taxon>
        <taxon>Heunggongvirae</taxon>
        <taxon>Uroviricota</taxon>
        <taxon>Caudoviricetes</taxon>
        <taxon>Peduoviridae</taxon>
        <taxon>Maltschvirus</taxon>
        <taxon>Maltschvirus maltsch</taxon>
    </lineage>
</organism>
<evidence type="ECO:0000259" key="1">
    <source>
        <dbReference type="PROSITE" id="PS51186"/>
    </source>
</evidence>